<comment type="caution">
    <text evidence="4">The sequence shown here is derived from an EMBL/GenBank/DDBJ whole genome shotgun (WGS) entry which is preliminary data.</text>
</comment>
<proteinExistence type="predicted"/>
<sequence length="583" mass="60534">MRGDWAAGPPTVFTVDGSSARGLEPSTDFKGCRIDSVQSPESGSTGGRDMRRRYSAALFAMAVVLTGVFFMPRAEAATSAYAPAQFIAKQYTEALGRIPDQPGWQAAIGWFGQAGGCNAGNLATEGETMFTSAEFNALGYSNAARILALYRGSVNREPDQAGFTNWMNQLASGLSWATVVQKFYTGGEFATLVSQICSGVVDGSGSSYHFGTQPAIALPTSGSGFTGVAGHPNDSQSALQSLLDATASAGGGTVVLAQQAVVWLTSTLTVPSGVTLTTQGAPDPRHYAEMGRLVRRSAFNDKLVVVKQGGALRNVWVDGARGNPGNEDPSRINVVTYGGPDTVVTANRISDSQGAQNLYLFGDFNGYTCPSTTASDNLITAYASDNYQANTWTDGIADDCEGATVTGNQIIDSTDVAIVLYRTTSHPQHSVVRNNSVLSAGNSMYGGIGLDPLFRAAGQAPATWDFTGATIEGNTLWTGPDTHFVIGIPVGTRAWFATVYTSDTGTGGSVTGNTTGSLSARVVTGVAVSGMVGTTVTGNKLSFVHNVHTGSCPAVDYAADIRGGHASGTFSPTPLDTNLDGCL</sequence>
<accession>A0A8J3QZX1</accession>
<feature type="region of interest" description="Disordered" evidence="1">
    <location>
        <begin position="16"/>
        <end position="48"/>
    </location>
</feature>
<dbReference type="EMBL" id="BONZ01000079">
    <property type="protein sequence ID" value="GIH19304.1"/>
    <property type="molecule type" value="Genomic_DNA"/>
</dbReference>
<dbReference type="InterPro" id="IPR012334">
    <property type="entry name" value="Pectin_lyas_fold"/>
</dbReference>
<keyword evidence="2" id="KW-1133">Transmembrane helix</keyword>
<dbReference type="Gene3D" id="2.160.20.10">
    <property type="entry name" value="Single-stranded right-handed beta-helix, Pectin lyase-like"/>
    <property type="match status" value="1"/>
</dbReference>
<evidence type="ECO:0000313" key="5">
    <source>
        <dbReference type="Proteomes" id="UP000642748"/>
    </source>
</evidence>
<evidence type="ECO:0000256" key="1">
    <source>
        <dbReference type="SAM" id="MobiDB-lite"/>
    </source>
</evidence>
<dbReference type="InterPro" id="IPR011050">
    <property type="entry name" value="Pectin_lyase_fold/virulence"/>
</dbReference>
<gene>
    <name evidence="4" type="ORF">Raf01_74760</name>
</gene>
<keyword evidence="2" id="KW-0812">Transmembrane</keyword>
<feature type="domain" description="DUF4214" evidence="3">
    <location>
        <begin position="128"/>
        <end position="192"/>
    </location>
</feature>
<dbReference type="SUPFAM" id="SSF51126">
    <property type="entry name" value="Pectin lyase-like"/>
    <property type="match status" value="1"/>
</dbReference>
<protein>
    <recommendedName>
        <fullName evidence="3">DUF4214 domain-containing protein</fullName>
    </recommendedName>
</protein>
<reference evidence="4" key="1">
    <citation type="submission" date="2021-01" db="EMBL/GenBank/DDBJ databases">
        <title>Whole genome shotgun sequence of Rugosimonospora africana NBRC 104875.</title>
        <authorList>
            <person name="Komaki H."/>
            <person name="Tamura T."/>
        </authorList>
    </citation>
    <scope>NUCLEOTIDE SEQUENCE</scope>
    <source>
        <strain evidence="4">NBRC 104875</strain>
    </source>
</reference>
<dbReference type="Proteomes" id="UP000642748">
    <property type="component" value="Unassembled WGS sequence"/>
</dbReference>
<dbReference type="AlphaFoldDB" id="A0A8J3QZX1"/>
<dbReference type="Pfam" id="PF13946">
    <property type="entry name" value="DUF4214"/>
    <property type="match status" value="1"/>
</dbReference>
<evidence type="ECO:0000313" key="4">
    <source>
        <dbReference type="EMBL" id="GIH19304.1"/>
    </source>
</evidence>
<evidence type="ECO:0000256" key="2">
    <source>
        <dbReference type="SAM" id="Phobius"/>
    </source>
</evidence>
<keyword evidence="5" id="KW-1185">Reference proteome</keyword>
<feature type="transmembrane region" description="Helical" evidence="2">
    <location>
        <begin position="54"/>
        <end position="71"/>
    </location>
</feature>
<dbReference type="InterPro" id="IPR025282">
    <property type="entry name" value="DUF4214"/>
</dbReference>
<evidence type="ECO:0000259" key="3">
    <source>
        <dbReference type="Pfam" id="PF13946"/>
    </source>
</evidence>
<organism evidence="4 5">
    <name type="scientific">Rugosimonospora africana</name>
    <dbReference type="NCBI Taxonomy" id="556532"/>
    <lineage>
        <taxon>Bacteria</taxon>
        <taxon>Bacillati</taxon>
        <taxon>Actinomycetota</taxon>
        <taxon>Actinomycetes</taxon>
        <taxon>Micromonosporales</taxon>
        <taxon>Micromonosporaceae</taxon>
        <taxon>Rugosimonospora</taxon>
    </lineage>
</organism>
<keyword evidence="2" id="KW-0472">Membrane</keyword>
<name>A0A8J3QZX1_9ACTN</name>